<feature type="region of interest" description="Disordered" evidence="1">
    <location>
        <begin position="95"/>
        <end position="169"/>
    </location>
</feature>
<sequence length="169" mass="19332">MEVHRSNVEWIAQTYRSWIVAFRYCLRIRRAVFAQRLPGAAVPDPGVWQPRVLEEVFTQARVLGEMAFEDNPYAAGGEREGYNTTTGLPKITAINQGSTDASTSSFIPNSFTNPRYRTMIKSRGTHKPNTNSGYKGKRYDPNYKRQYGTKDNNNNEKGKGKEREKEEDM</sequence>
<feature type="compositionally biased region" description="Basic and acidic residues" evidence="1">
    <location>
        <begin position="153"/>
        <end position="169"/>
    </location>
</feature>
<dbReference type="OrthoDB" id="2507050at2759"/>
<gene>
    <name evidence="2" type="ORF">CROQUDRAFT_661702</name>
</gene>
<evidence type="ECO:0000313" key="3">
    <source>
        <dbReference type="Proteomes" id="UP000886653"/>
    </source>
</evidence>
<accession>A0A9P6NBL3</accession>
<reference evidence="2" key="1">
    <citation type="submission" date="2013-11" db="EMBL/GenBank/DDBJ databases">
        <title>Genome sequence of the fusiform rust pathogen reveals effectors for host alternation and coevolution with pine.</title>
        <authorList>
            <consortium name="DOE Joint Genome Institute"/>
            <person name="Smith K."/>
            <person name="Pendleton A."/>
            <person name="Kubisiak T."/>
            <person name="Anderson C."/>
            <person name="Salamov A."/>
            <person name="Aerts A."/>
            <person name="Riley R."/>
            <person name="Clum A."/>
            <person name="Lindquist E."/>
            <person name="Ence D."/>
            <person name="Campbell M."/>
            <person name="Kronenberg Z."/>
            <person name="Feau N."/>
            <person name="Dhillon B."/>
            <person name="Hamelin R."/>
            <person name="Burleigh J."/>
            <person name="Smith J."/>
            <person name="Yandell M."/>
            <person name="Nelson C."/>
            <person name="Grigoriev I."/>
            <person name="Davis J."/>
        </authorList>
    </citation>
    <scope>NUCLEOTIDE SEQUENCE</scope>
    <source>
        <strain evidence="2">G11</strain>
    </source>
</reference>
<evidence type="ECO:0000313" key="2">
    <source>
        <dbReference type="EMBL" id="KAG0143129.1"/>
    </source>
</evidence>
<dbReference type="Proteomes" id="UP000886653">
    <property type="component" value="Unassembled WGS sequence"/>
</dbReference>
<dbReference type="EMBL" id="MU167328">
    <property type="protein sequence ID" value="KAG0143129.1"/>
    <property type="molecule type" value="Genomic_DNA"/>
</dbReference>
<protein>
    <submittedName>
        <fullName evidence="2">Uncharacterized protein</fullName>
    </submittedName>
</protein>
<proteinExistence type="predicted"/>
<dbReference type="AlphaFoldDB" id="A0A9P6NBL3"/>
<comment type="caution">
    <text evidence="2">The sequence shown here is derived from an EMBL/GenBank/DDBJ whole genome shotgun (WGS) entry which is preliminary data.</text>
</comment>
<feature type="compositionally biased region" description="Polar residues" evidence="1">
    <location>
        <begin position="95"/>
        <end position="115"/>
    </location>
</feature>
<organism evidence="2 3">
    <name type="scientific">Cronartium quercuum f. sp. fusiforme G11</name>
    <dbReference type="NCBI Taxonomy" id="708437"/>
    <lineage>
        <taxon>Eukaryota</taxon>
        <taxon>Fungi</taxon>
        <taxon>Dikarya</taxon>
        <taxon>Basidiomycota</taxon>
        <taxon>Pucciniomycotina</taxon>
        <taxon>Pucciniomycetes</taxon>
        <taxon>Pucciniales</taxon>
        <taxon>Coleosporiaceae</taxon>
        <taxon>Cronartium</taxon>
    </lineage>
</organism>
<evidence type="ECO:0000256" key="1">
    <source>
        <dbReference type="SAM" id="MobiDB-lite"/>
    </source>
</evidence>
<name>A0A9P6NBL3_9BASI</name>
<keyword evidence="3" id="KW-1185">Reference proteome</keyword>